<dbReference type="Pfam" id="PF00857">
    <property type="entry name" value="Isochorismatase"/>
    <property type="match status" value="1"/>
</dbReference>
<proteinExistence type="predicted"/>
<keyword evidence="4" id="KW-1185">Reference proteome</keyword>
<feature type="domain" description="Isochorismatase-like" evidence="2">
    <location>
        <begin position="59"/>
        <end position="220"/>
    </location>
</feature>
<dbReference type="Proteomes" id="UP001501470">
    <property type="component" value="Unassembled WGS sequence"/>
</dbReference>
<evidence type="ECO:0000313" key="3">
    <source>
        <dbReference type="EMBL" id="GAA1501848.1"/>
    </source>
</evidence>
<dbReference type="InterPro" id="IPR000868">
    <property type="entry name" value="Isochorismatase-like_dom"/>
</dbReference>
<dbReference type="PANTHER" id="PTHR43540:SF1">
    <property type="entry name" value="ISOCHORISMATASE HYDROLASE"/>
    <property type="match status" value="1"/>
</dbReference>
<dbReference type="EMBL" id="BAAAQD010000001">
    <property type="protein sequence ID" value="GAA1501848.1"/>
    <property type="molecule type" value="Genomic_DNA"/>
</dbReference>
<dbReference type="InterPro" id="IPR036380">
    <property type="entry name" value="Isochorismatase-like_sf"/>
</dbReference>
<organism evidence="3 4">
    <name type="scientific">Dactylosporangium maewongense</name>
    <dbReference type="NCBI Taxonomy" id="634393"/>
    <lineage>
        <taxon>Bacteria</taxon>
        <taxon>Bacillati</taxon>
        <taxon>Actinomycetota</taxon>
        <taxon>Actinomycetes</taxon>
        <taxon>Micromonosporales</taxon>
        <taxon>Micromonosporaceae</taxon>
        <taxon>Dactylosporangium</taxon>
    </lineage>
</organism>
<dbReference type="PANTHER" id="PTHR43540">
    <property type="entry name" value="PEROXYUREIDOACRYLATE/UREIDOACRYLATE AMIDOHYDROLASE-RELATED"/>
    <property type="match status" value="1"/>
</dbReference>
<name>A0ABN1ZPN1_9ACTN</name>
<dbReference type="RefSeq" id="WP_344500378.1">
    <property type="nucleotide sequence ID" value="NZ_BAAAQD010000001.1"/>
</dbReference>
<keyword evidence="1" id="KW-0378">Hydrolase</keyword>
<comment type="caution">
    <text evidence="3">The sequence shown here is derived from an EMBL/GenBank/DDBJ whole genome shotgun (WGS) entry which is preliminary data.</text>
</comment>
<evidence type="ECO:0000256" key="1">
    <source>
        <dbReference type="ARBA" id="ARBA00022801"/>
    </source>
</evidence>
<dbReference type="SUPFAM" id="SSF52499">
    <property type="entry name" value="Isochorismatase-like hydrolases"/>
    <property type="match status" value="1"/>
</dbReference>
<evidence type="ECO:0000313" key="4">
    <source>
        <dbReference type="Proteomes" id="UP001501470"/>
    </source>
</evidence>
<protein>
    <submittedName>
        <fullName evidence="3">Isochorismatase family protein</fullName>
    </submittedName>
</protein>
<accession>A0ABN1ZPN1</accession>
<evidence type="ECO:0000259" key="2">
    <source>
        <dbReference type="Pfam" id="PF00857"/>
    </source>
</evidence>
<dbReference type="Gene3D" id="3.40.50.850">
    <property type="entry name" value="Isochorismatase-like"/>
    <property type="match status" value="1"/>
</dbReference>
<reference evidence="3 4" key="1">
    <citation type="journal article" date="2019" name="Int. J. Syst. Evol. Microbiol.">
        <title>The Global Catalogue of Microorganisms (GCM) 10K type strain sequencing project: providing services to taxonomists for standard genome sequencing and annotation.</title>
        <authorList>
            <consortium name="The Broad Institute Genomics Platform"/>
            <consortium name="The Broad Institute Genome Sequencing Center for Infectious Disease"/>
            <person name="Wu L."/>
            <person name="Ma J."/>
        </authorList>
    </citation>
    <scope>NUCLEOTIDE SEQUENCE [LARGE SCALE GENOMIC DNA]</scope>
    <source>
        <strain evidence="3 4">JCM 15933</strain>
    </source>
</reference>
<gene>
    <name evidence="3" type="ORF">GCM10009827_012440</name>
</gene>
<dbReference type="InterPro" id="IPR050272">
    <property type="entry name" value="Isochorismatase-like_hydrls"/>
</dbReference>
<sequence length="238" mass="25851">MSGWDRFLTEHDREIAAQAGYGARMGLGGNVAVLLIDATYLFCGDPGLSEAESLALYRNSCGPAAWRAVEAMAGLAAAARERGLPVVYTRPVRPRPDGLNRGRWLDKNRRGREDMKPAPRAFDIVDPITPAPTDVVLDKEKPSAFFGTPLAAYLTDWGVDSLLVGGGVTSGCIRSTVLDAFSLNYRVGVVQELTFDRIEASHWINLFDLDQKYADVIGLAEAHDYVARAEKGPFHAAA</sequence>